<organism evidence="1 2">
    <name type="scientific">Acinetobacter terrestris</name>
    <dbReference type="NCBI Taxonomy" id="2529843"/>
    <lineage>
        <taxon>Bacteria</taxon>
        <taxon>Pseudomonadati</taxon>
        <taxon>Pseudomonadota</taxon>
        <taxon>Gammaproteobacteria</taxon>
        <taxon>Moraxellales</taxon>
        <taxon>Moraxellaceae</taxon>
        <taxon>Acinetobacter</taxon>
        <taxon>Acinetobacter Taxon 24</taxon>
    </lineage>
</organism>
<comment type="caution">
    <text evidence="1">The sequence shown here is derived from an EMBL/GenBank/DDBJ whole genome shotgun (WGS) entry which is preliminary data.</text>
</comment>
<proteinExistence type="predicted"/>
<evidence type="ECO:0000313" key="2">
    <source>
        <dbReference type="Proteomes" id="UP000555322"/>
    </source>
</evidence>
<dbReference type="Proteomes" id="UP000555322">
    <property type="component" value="Unassembled WGS sequence"/>
</dbReference>
<gene>
    <name evidence="1" type="ORF">HLH15_09670</name>
</gene>
<protein>
    <recommendedName>
        <fullName evidence="3">RiboL-PSP-HEPN domain-containing protein</fullName>
    </recommendedName>
</protein>
<accession>A0ABX1UU36</accession>
<dbReference type="RefSeq" id="WP_171536553.1">
    <property type="nucleotide sequence ID" value="NZ_JABERJ010000022.1"/>
</dbReference>
<keyword evidence="2" id="KW-1185">Reference proteome</keyword>
<evidence type="ECO:0000313" key="1">
    <source>
        <dbReference type="EMBL" id="NNH26727.1"/>
    </source>
</evidence>
<reference evidence="1 2" key="1">
    <citation type="submission" date="2020-04" db="EMBL/GenBank/DDBJ databases">
        <title>Acinetobacter Taxon 24.</title>
        <authorList>
            <person name="Nemec A."/>
            <person name="Radolfova-Krizova L."/>
            <person name="Higgins P.G."/>
            <person name="Spanelova P."/>
        </authorList>
    </citation>
    <scope>NUCLEOTIDE SEQUENCE [LARGE SCALE GENOMIC DNA]</scope>
    <source>
        <strain evidence="1 2">ANC 5084</strain>
    </source>
</reference>
<dbReference type="EMBL" id="JABERJ010000022">
    <property type="protein sequence ID" value="NNH26727.1"/>
    <property type="molecule type" value="Genomic_DNA"/>
</dbReference>
<name>A0ABX1UU36_9GAMM</name>
<sequence>MQNNTEIKIYINDTATTEVPELENYNGYLVLLNPKSWDDFGFKTTFNISIINFSKLEKPKQNFGDLKLAVKNQTPSNAPMEDVFFQEYLGRSIEDRTLDQLPNEIFTLPEYDGFYQDIENYFSNDESLINNFYSKLRDTLKNNLQSKITTEDFFNKSFKRTLCFMTHAEFLWLYQQTRPMRIFQQQIAQANKIASIEYSGFLNEDVFIMLHGFLIATLENYLATSFIKTVLADDELIFKQAIRDGKVKDSKFKIEDLPEWKNILKDKVKQSLEEMSFHNIETVMPLYRNVLNCTLPENLNWLINAVKTRHDCAHRAGYTVEGQKLSISKENIFELIEQLNTFSKCIEDQVNVNPQYT</sequence>
<evidence type="ECO:0008006" key="3">
    <source>
        <dbReference type="Google" id="ProtNLM"/>
    </source>
</evidence>